<dbReference type="Gene3D" id="3.30.590.10">
    <property type="entry name" value="Glutamine synthetase/guanido kinase, catalytic domain"/>
    <property type="match status" value="1"/>
</dbReference>
<dbReference type="InterPro" id="IPR023660">
    <property type="entry name" value="Arg_Kinase"/>
</dbReference>
<feature type="binding site" evidence="6 7">
    <location>
        <begin position="199"/>
        <end position="204"/>
    </location>
    <ligand>
        <name>ATP</name>
        <dbReference type="ChEBI" id="CHEBI:30616"/>
    </ligand>
</feature>
<evidence type="ECO:0000259" key="8">
    <source>
        <dbReference type="PROSITE" id="PS51510"/>
    </source>
</evidence>
<protein>
    <recommendedName>
        <fullName evidence="6">Protein-arginine kinase</fullName>
        <ecNumber evidence="6">2.7.14.1</ecNumber>
    </recommendedName>
</protein>
<name>A0A0J8J2U8_9LIST</name>
<comment type="caution">
    <text evidence="9">The sequence shown here is derived from an EMBL/GenBank/DDBJ whole genome shotgun (WGS) entry which is preliminary data.</text>
</comment>
<evidence type="ECO:0000256" key="5">
    <source>
        <dbReference type="ARBA" id="ARBA00051816"/>
    </source>
</evidence>
<comment type="catalytic activity">
    <reaction evidence="5 6">
        <text>L-arginyl-[protein] + ATP = N(omega)-phospho-L-arginyl-[protein] + ADP + H(+)</text>
        <dbReference type="Rhea" id="RHEA:43384"/>
        <dbReference type="Rhea" id="RHEA-COMP:10532"/>
        <dbReference type="Rhea" id="RHEA-COMP:10533"/>
        <dbReference type="ChEBI" id="CHEBI:15378"/>
        <dbReference type="ChEBI" id="CHEBI:29965"/>
        <dbReference type="ChEBI" id="CHEBI:30616"/>
        <dbReference type="ChEBI" id="CHEBI:83226"/>
        <dbReference type="ChEBI" id="CHEBI:456216"/>
        <dbReference type="EC" id="2.7.14.1"/>
    </reaction>
</comment>
<dbReference type="FunFam" id="3.30.590.10:FF:000007">
    <property type="entry name" value="Protein-arginine kinase"/>
    <property type="match status" value="1"/>
</dbReference>
<feature type="domain" description="Phosphagen kinase C-terminal" evidence="8">
    <location>
        <begin position="25"/>
        <end position="246"/>
    </location>
</feature>
<dbReference type="InterPro" id="IPR014746">
    <property type="entry name" value="Gln_synth/guanido_kin_cat_dom"/>
</dbReference>
<accession>A0A0J8J2U8</accession>
<proteinExistence type="inferred from homology"/>
<evidence type="ECO:0000313" key="9">
    <source>
        <dbReference type="EMBL" id="KMT58621.1"/>
    </source>
</evidence>
<keyword evidence="2 6" id="KW-0547">Nucleotide-binding</keyword>
<evidence type="ECO:0000256" key="1">
    <source>
        <dbReference type="ARBA" id="ARBA00022679"/>
    </source>
</evidence>
<keyword evidence="10" id="KW-1185">Reference proteome</keyword>
<dbReference type="CDD" id="cd07930">
    <property type="entry name" value="bacterial_phosphagen_kinase"/>
    <property type="match status" value="1"/>
</dbReference>
<evidence type="ECO:0000256" key="2">
    <source>
        <dbReference type="ARBA" id="ARBA00022741"/>
    </source>
</evidence>
<keyword evidence="1 6" id="KW-0808">Transferase</keyword>
<feature type="binding site" evidence="6 7">
    <location>
        <begin position="28"/>
        <end position="32"/>
    </location>
    <ligand>
        <name>ATP</name>
        <dbReference type="ChEBI" id="CHEBI:30616"/>
    </ligand>
</feature>
<dbReference type="AlphaFoldDB" id="A0A0J8J2U8"/>
<gene>
    <name evidence="6" type="primary">mcsB</name>
    <name evidence="9" type="ORF">X560_2033</name>
</gene>
<dbReference type="GO" id="GO:1990424">
    <property type="term" value="F:protein arginine kinase activity"/>
    <property type="evidence" value="ECO:0007669"/>
    <property type="project" value="UniProtKB-EC"/>
</dbReference>
<evidence type="ECO:0000256" key="6">
    <source>
        <dbReference type="HAMAP-Rule" id="MF_00602"/>
    </source>
</evidence>
<dbReference type="OrthoDB" id="9791353at2"/>
<dbReference type="PROSITE" id="PS51510">
    <property type="entry name" value="PHOSPHAGEN_KINASE_C"/>
    <property type="match status" value="1"/>
</dbReference>
<dbReference type="GO" id="GO:0005615">
    <property type="term" value="C:extracellular space"/>
    <property type="evidence" value="ECO:0007669"/>
    <property type="project" value="TreeGrafter"/>
</dbReference>
<dbReference type="InterPro" id="IPR022414">
    <property type="entry name" value="ATP-guanido_PTrfase_cat"/>
</dbReference>
<dbReference type="EC" id="2.7.14.1" evidence="6"/>
<comment type="similarity">
    <text evidence="6 7">Belongs to the ATP:guanido phosphotransferase family.</text>
</comment>
<dbReference type="SUPFAM" id="SSF55931">
    <property type="entry name" value="Glutamine synthetase/guanido kinase"/>
    <property type="match status" value="1"/>
</dbReference>
<dbReference type="Pfam" id="PF00217">
    <property type="entry name" value="ATP-gua_Ptrans"/>
    <property type="match status" value="1"/>
</dbReference>
<organism evidence="9 10">
    <name type="scientific">Listeria fleischmannii 1991</name>
    <dbReference type="NCBI Taxonomy" id="1430899"/>
    <lineage>
        <taxon>Bacteria</taxon>
        <taxon>Bacillati</taxon>
        <taxon>Bacillota</taxon>
        <taxon>Bacilli</taxon>
        <taxon>Bacillales</taxon>
        <taxon>Listeriaceae</taxon>
        <taxon>Listeria</taxon>
    </lineage>
</organism>
<dbReference type="EMBL" id="AZHO01000025">
    <property type="protein sequence ID" value="KMT58621.1"/>
    <property type="molecule type" value="Genomic_DNA"/>
</dbReference>
<dbReference type="RefSeq" id="WP_007477501.1">
    <property type="nucleotide sequence ID" value="NZ_KQ130618.1"/>
</dbReference>
<keyword evidence="4 6" id="KW-0067">ATP-binding</keyword>
<dbReference type="Proteomes" id="UP000052258">
    <property type="component" value="Unassembled WGS sequence"/>
</dbReference>
<dbReference type="HAMAP" id="MF_00602">
    <property type="entry name" value="Prot_Arg_kinase"/>
    <property type="match status" value="1"/>
</dbReference>
<feature type="binding site" evidence="6 7">
    <location>
        <begin position="168"/>
        <end position="172"/>
    </location>
    <ligand>
        <name>ATP</name>
        <dbReference type="ChEBI" id="CHEBI:30616"/>
    </ligand>
</feature>
<feature type="binding site" evidence="6 7">
    <location>
        <position position="117"/>
    </location>
    <ligand>
        <name>ATP</name>
        <dbReference type="ChEBI" id="CHEBI:30616"/>
    </ligand>
</feature>
<dbReference type="GO" id="GO:0004111">
    <property type="term" value="F:creatine kinase activity"/>
    <property type="evidence" value="ECO:0007669"/>
    <property type="project" value="InterPro"/>
</dbReference>
<dbReference type="GO" id="GO:0046314">
    <property type="term" value="P:phosphocreatine biosynthetic process"/>
    <property type="evidence" value="ECO:0007669"/>
    <property type="project" value="InterPro"/>
</dbReference>
<evidence type="ECO:0000256" key="3">
    <source>
        <dbReference type="ARBA" id="ARBA00022777"/>
    </source>
</evidence>
<comment type="function">
    <text evidence="6">Catalyzes the specific phosphorylation of arginine residues in proteins.</text>
</comment>
<reference evidence="9 10" key="1">
    <citation type="journal article" date="2015" name="Genome Biol. Evol.">
        <title>Comparative Genomics of Listeria Sensu Lato: Genus-Wide Differences in Evolutionary Dynamics and the Progressive Gain of Complex, Potentially Pathogenicity-Related Traits through Lateral Gene Transfer.</title>
        <authorList>
            <person name="Chiara M."/>
            <person name="Caruso M."/>
            <person name="D'Erchia A.M."/>
            <person name="Manzari C."/>
            <person name="Fraccalvieri R."/>
            <person name="Goffredo E."/>
            <person name="Latorre L."/>
            <person name="Miccolupo A."/>
            <person name="Padalino I."/>
            <person name="Santagada G."/>
            <person name="Chiocco D."/>
            <person name="Pesole G."/>
            <person name="Horner D.S."/>
            <person name="Parisi A."/>
        </authorList>
    </citation>
    <scope>NUCLEOTIDE SEQUENCE [LARGE SCALE GENOMIC DNA]</scope>
    <source>
        <strain evidence="9 10">1991</strain>
    </source>
</reference>
<keyword evidence="3 6" id="KW-0418">Kinase</keyword>
<dbReference type="PANTHER" id="PTHR11547:SF38">
    <property type="entry name" value="ARGININE KINASE 1-RELATED"/>
    <property type="match status" value="1"/>
</dbReference>
<evidence type="ECO:0000313" key="10">
    <source>
        <dbReference type="Proteomes" id="UP000052258"/>
    </source>
</evidence>
<dbReference type="PANTHER" id="PTHR11547">
    <property type="entry name" value="ARGININE OR CREATINE KINASE"/>
    <property type="match status" value="1"/>
</dbReference>
<sequence>MGKANKILLPILSSWLDLDGDDSDVVMSSRVRIARNLEAVKFPIAGEDELLPERVKGILDADYMLMKMSDLSLLERALLVEKHLISPYLMNKSKFGAVLINEAENSSVMINEEDHLRIQCMEPGLRLFDALERAMYIESEIENEVPFAFNPELGFLTSCVTNVGTGLRASVMVHLPGLVLTKRFNKMAEAIRSVGFVVRGIYGEGSNSLGHIFQISNQVTLGKTEEEIVMDLTQMMEQVIMQERVCRTHLKQKFHITLEDRVFRSFGLLKHARILTMLESLNAISDLHLGMELGVFEHITRQKINELILFSKPAFLRRAAGQDMLELEEKVIRASVIRDILQDV</sequence>
<dbReference type="PATRIC" id="fig|1430899.3.peg.2083"/>
<dbReference type="InterPro" id="IPR000749">
    <property type="entry name" value="ATP-guanido_PTrfase"/>
</dbReference>
<evidence type="ECO:0000256" key="4">
    <source>
        <dbReference type="ARBA" id="ARBA00022840"/>
    </source>
</evidence>
<dbReference type="GO" id="GO:0005524">
    <property type="term" value="F:ATP binding"/>
    <property type="evidence" value="ECO:0007669"/>
    <property type="project" value="UniProtKB-UniRule"/>
</dbReference>
<comment type="caution">
    <text evidence="6">Lacks conserved residue(s) required for the propagation of feature annotation.</text>
</comment>
<evidence type="ECO:0000256" key="7">
    <source>
        <dbReference type="PROSITE-ProRule" id="PRU00843"/>
    </source>
</evidence>
<feature type="binding site" evidence="6 7">
    <location>
        <position position="83"/>
    </location>
    <ligand>
        <name>ATP</name>
        <dbReference type="ChEBI" id="CHEBI:30616"/>
    </ligand>
</feature>